<keyword evidence="1" id="KW-0812">Transmembrane</keyword>
<dbReference type="Proteomes" id="UP000256541">
    <property type="component" value="Unassembled WGS sequence"/>
</dbReference>
<reference evidence="2 3" key="1">
    <citation type="submission" date="2017-04" db="EMBL/GenBank/DDBJ databases">
        <title>Comparative genome analysis of Subtercola boreus.</title>
        <authorList>
            <person name="Cho Y.-J."/>
            <person name="Cho A."/>
            <person name="Kim O.-S."/>
            <person name="Lee J.-I."/>
        </authorList>
    </citation>
    <scope>NUCLEOTIDE SEQUENCE [LARGE SCALE GENOMIC DNA]</scope>
    <source>
        <strain evidence="2 3">P27479</strain>
    </source>
</reference>
<evidence type="ECO:0000313" key="2">
    <source>
        <dbReference type="EMBL" id="RFA17057.1"/>
    </source>
</evidence>
<protein>
    <submittedName>
        <fullName evidence="2">Uncharacterized protein</fullName>
    </submittedName>
</protein>
<dbReference type="RefSeq" id="WP_116410101.1">
    <property type="nucleotide sequence ID" value="NZ_NBXB01000006.1"/>
</dbReference>
<name>A0A3E0W787_9MICO</name>
<accession>A0A3E0W787</accession>
<comment type="caution">
    <text evidence="2">The sequence shown here is derived from an EMBL/GenBank/DDBJ whole genome shotgun (WGS) entry which is preliminary data.</text>
</comment>
<evidence type="ECO:0000313" key="3">
    <source>
        <dbReference type="Proteomes" id="UP000256541"/>
    </source>
</evidence>
<dbReference type="EMBL" id="NBXB01000006">
    <property type="protein sequence ID" value="RFA17057.1"/>
    <property type="molecule type" value="Genomic_DNA"/>
</dbReference>
<proteinExistence type="predicted"/>
<organism evidence="2 3">
    <name type="scientific">Subtercola boreus</name>
    <dbReference type="NCBI Taxonomy" id="120213"/>
    <lineage>
        <taxon>Bacteria</taxon>
        <taxon>Bacillati</taxon>
        <taxon>Actinomycetota</taxon>
        <taxon>Actinomycetes</taxon>
        <taxon>Micrococcales</taxon>
        <taxon>Microbacteriaceae</taxon>
        <taxon>Subtercola</taxon>
    </lineage>
</organism>
<sequence>MVVSQRAFPRERWQWLAGGALYWLTELLLQTSSVPQTTAAPASVLLLAIPAALAVFFIIWSNRSWTKQHQQFRHRTTLTPTPTPKVDMERIRADLAILGDRRLHGDVSEEAFRIERDMLLFPVTHPHRPN</sequence>
<keyword evidence="1" id="KW-1133">Transmembrane helix</keyword>
<evidence type="ECO:0000256" key="1">
    <source>
        <dbReference type="SAM" id="Phobius"/>
    </source>
</evidence>
<keyword evidence="1" id="KW-0472">Membrane</keyword>
<gene>
    <name evidence="2" type="ORF">B7R22_01855</name>
</gene>
<feature type="transmembrane region" description="Helical" evidence="1">
    <location>
        <begin position="41"/>
        <end position="60"/>
    </location>
</feature>
<dbReference type="AlphaFoldDB" id="A0A3E0W787"/>